<sequence length="270" mass="30872">MAGDEQTIKVASKKEIKNGVIKLRKAPPKHSKPGNWRDGSILEEGDNKTDKASSTAVSPSPVVNQLEDDARDAFATGRPLEDSPELQQCKHCKKNVLKTAATAHINQCLKVKREKAQRKKEAREARERAKEAAREEEQRKADEENGDGKDDDAMMLKAPLARKARRRRSLARSPTVLGRSERQTQISRKVPRLKRRRMNPRPKPPRLKVLLMSNDNVVLYFQTDSPVPGPLLARVIVWVLNELSRVDRSPMTCFWLPTRRRTRRSNRRPR</sequence>
<evidence type="ECO:0000313" key="2">
    <source>
        <dbReference type="EMBL" id="KAF9758170.1"/>
    </source>
</evidence>
<feature type="region of interest" description="Disordered" evidence="1">
    <location>
        <begin position="22"/>
        <end position="85"/>
    </location>
</feature>
<dbReference type="InterPro" id="IPR037804">
    <property type="entry name" value="SGF73"/>
</dbReference>
<gene>
    <name evidence="2" type="ORF">IM811_009114</name>
</gene>
<comment type="caution">
    <text evidence="2">The sequence shown here is derived from an EMBL/GenBank/DDBJ whole genome shotgun (WGS) entry which is preliminary data.</text>
</comment>
<feature type="compositionally biased region" description="Basic residues" evidence="1">
    <location>
        <begin position="22"/>
        <end position="32"/>
    </location>
</feature>
<reference evidence="2" key="1">
    <citation type="submission" date="2020-10" db="EMBL/GenBank/DDBJ databases">
        <title>High-Quality Genome Resource of Clonostachys rosea strain S41 by Oxford Nanopore Long-Read Sequencing.</title>
        <authorList>
            <person name="Wang H."/>
        </authorList>
    </citation>
    <scope>NUCLEOTIDE SEQUENCE</scope>
    <source>
        <strain evidence="2">S41</strain>
    </source>
</reference>
<dbReference type="GO" id="GO:0000124">
    <property type="term" value="C:SAGA complex"/>
    <property type="evidence" value="ECO:0007669"/>
    <property type="project" value="InterPro"/>
</dbReference>
<feature type="compositionally biased region" description="Low complexity" evidence="1">
    <location>
        <begin position="52"/>
        <end position="63"/>
    </location>
</feature>
<feature type="compositionally biased region" description="Basic residues" evidence="1">
    <location>
        <begin position="160"/>
        <end position="170"/>
    </location>
</feature>
<dbReference type="GO" id="GO:0006357">
    <property type="term" value="P:regulation of transcription by RNA polymerase II"/>
    <property type="evidence" value="ECO:0007669"/>
    <property type="project" value="TreeGrafter"/>
</dbReference>
<dbReference type="GO" id="GO:0031048">
    <property type="term" value="P:regulatory ncRNA-mediated heterochromatin formation"/>
    <property type="evidence" value="ECO:0007669"/>
    <property type="project" value="TreeGrafter"/>
</dbReference>
<protein>
    <submittedName>
        <fullName evidence="2">Uncharacterized protein</fullName>
    </submittedName>
</protein>
<dbReference type="Proteomes" id="UP000616885">
    <property type="component" value="Unassembled WGS sequence"/>
</dbReference>
<evidence type="ECO:0000256" key="1">
    <source>
        <dbReference type="SAM" id="MobiDB-lite"/>
    </source>
</evidence>
<dbReference type="GO" id="GO:1904802">
    <property type="term" value="P:RITS complex assembly"/>
    <property type="evidence" value="ECO:0007669"/>
    <property type="project" value="TreeGrafter"/>
</dbReference>
<proteinExistence type="predicted"/>
<dbReference type="PANTHER" id="PTHR47805:SF1">
    <property type="entry name" value="SAGA-ASSOCIATED FACTOR 73"/>
    <property type="match status" value="1"/>
</dbReference>
<dbReference type="AlphaFoldDB" id="A0A8H7NM61"/>
<feature type="compositionally biased region" description="Basic and acidic residues" evidence="1">
    <location>
        <begin position="119"/>
        <end position="154"/>
    </location>
</feature>
<organism evidence="2 3">
    <name type="scientific">Bionectria ochroleuca</name>
    <name type="common">Gliocladium roseum</name>
    <dbReference type="NCBI Taxonomy" id="29856"/>
    <lineage>
        <taxon>Eukaryota</taxon>
        <taxon>Fungi</taxon>
        <taxon>Dikarya</taxon>
        <taxon>Ascomycota</taxon>
        <taxon>Pezizomycotina</taxon>
        <taxon>Sordariomycetes</taxon>
        <taxon>Hypocreomycetidae</taxon>
        <taxon>Hypocreales</taxon>
        <taxon>Bionectriaceae</taxon>
        <taxon>Clonostachys</taxon>
    </lineage>
</organism>
<name>A0A8H7NM61_BIOOC</name>
<dbReference type="PANTHER" id="PTHR47805">
    <property type="entry name" value="SAGA-ASSOCIATED FACTOR 73"/>
    <property type="match status" value="1"/>
</dbReference>
<feature type="region of interest" description="Disordered" evidence="1">
    <location>
        <begin position="112"/>
        <end position="207"/>
    </location>
</feature>
<dbReference type="EMBL" id="JADCTT010000002">
    <property type="protein sequence ID" value="KAF9758170.1"/>
    <property type="molecule type" value="Genomic_DNA"/>
</dbReference>
<feature type="compositionally biased region" description="Basic residues" evidence="1">
    <location>
        <begin position="189"/>
        <end position="206"/>
    </location>
</feature>
<accession>A0A8H7NM61</accession>
<evidence type="ECO:0000313" key="3">
    <source>
        <dbReference type="Proteomes" id="UP000616885"/>
    </source>
</evidence>